<dbReference type="PANTHER" id="PTHR23308">
    <property type="entry name" value="NUCLEAR INHIBITOR OF PROTEIN PHOSPHATASE-1"/>
    <property type="match status" value="1"/>
</dbReference>
<sequence length="165" mass="17863">MSELLVAILRIAYLALLWVFILFIGSTVRTDIFGRRVATRGGSSPAAAAGGSTPKRHRKRSRNQPAPGQLHILSGSRAGQIIPLADRILVGRGGDSNLPIDDDYASTHHAEFAQGVDGAWFVEDLRSTNGTYVNGQRIEELTRLTIGDEVRIGRTTMAVEAAGRR</sequence>
<evidence type="ECO:0000256" key="1">
    <source>
        <dbReference type="ARBA" id="ARBA00022553"/>
    </source>
</evidence>
<dbReference type="Pfam" id="PF00498">
    <property type="entry name" value="FHA"/>
    <property type="match status" value="1"/>
</dbReference>
<name>A0A3Q9UN44_9ACTN</name>
<evidence type="ECO:0000313" key="5">
    <source>
        <dbReference type="EMBL" id="AZZ40878.1"/>
    </source>
</evidence>
<dbReference type="SUPFAM" id="SSF49879">
    <property type="entry name" value="SMAD/FHA domain"/>
    <property type="match status" value="1"/>
</dbReference>
<dbReference type="Gene3D" id="2.60.200.20">
    <property type="match status" value="1"/>
</dbReference>
<feature type="transmembrane region" description="Helical" evidence="3">
    <location>
        <begin position="6"/>
        <end position="26"/>
    </location>
</feature>
<dbReference type="RefSeq" id="WP_097799944.1">
    <property type="nucleotide sequence ID" value="NZ_CP025570.1"/>
</dbReference>
<evidence type="ECO:0000256" key="2">
    <source>
        <dbReference type="SAM" id="MobiDB-lite"/>
    </source>
</evidence>
<dbReference type="SMART" id="SM00240">
    <property type="entry name" value="FHA"/>
    <property type="match status" value="1"/>
</dbReference>
<dbReference type="KEGG" id="aji:C0Z10_11545"/>
<dbReference type="CDD" id="cd00060">
    <property type="entry name" value="FHA"/>
    <property type="match status" value="1"/>
</dbReference>
<dbReference type="PROSITE" id="PS50006">
    <property type="entry name" value="FHA_DOMAIN"/>
    <property type="match status" value="1"/>
</dbReference>
<keyword evidence="3" id="KW-1133">Transmembrane helix</keyword>
<feature type="compositionally biased region" description="Low complexity" evidence="2">
    <location>
        <begin position="41"/>
        <end position="52"/>
    </location>
</feature>
<organism evidence="5 6">
    <name type="scientific">Acidipropionibacterium jensenii</name>
    <dbReference type="NCBI Taxonomy" id="1749"/>
    <lineage>
        <taxon>Bacteria</taxon>
        <taxon>Bacillati</taxon>
        <taxon>Actinomycetota</taxon>
        <taxon>Actinomycetes</taxon>
        <taxon>Propionibacteriales</taxon>
        <taxon>Propionibacteriaceae</taxon>
        <taxon>Acidipropionibacterium</taxon>
    </lineage>
</organism>
<dbReference type="InterPro" id="IPR050923">
    <property type="entry name" value="Cell_Proc_Reg/RNA_Proc"/>
</dbReference>
<protein>
    <recommendedName>
        <fullName evidence="4">FHA domain-containing protein</fullName>
    </recommendedName>
</protein>
<keyword evidence="1" id="KW-0597">Phosphoprotein</keyword>
<dbReference type="EMBL" id="CP025570">
    <property type="protein sequence ID" value="AZZ40878.1"/>
    <property type="molecule type" value="Genomic_DNA"/>
</dbReference>
<proteinExistence type="predicted"/>
<evidence type="ECO:0000259" key="4">
    <source>
        <dbReference type="PROSITE" id="PS50006"/>
    </source>
</evidence>
<keyword evidence="3" id="KW-0472">Membrane</keyword>
<feature type="domain" description="FHA" evidence="4">
    <location>
        <begin position="88"/>
        <end position="138"/>
    </location>
</feature>
<dbReference type="Proteomes" id="UP000285875">
    <property type="component" value="Chromosome"/>
</dbReference>
<keyword evidence="3" id="KW-0812">Transmembrane</keyword>
<evidence type="ECO:0000256" key="3">
    <source>
        <dbReference type="SAM" id="Phobius"/>
    </source>
</evidence>
<gene>
    <name evidence="5" type="ORF">C0Z10_11545</name>
</gene>
<accession>A0A3Q9UN44</accession>
<dbReference type="InterPro" id="IPR000253">
    <property type="entry name" value="FHA_dom"/>
</dbReference>
<dbReference type="AlphaFoldDB" id="A0A3Q9UN44"/>
<evidence type="ECO:0000313" key="6">
    <source>
        <dbReference type="Proteomes" id="UP000285875"/>
    </source>
</evidence>
<reference evidence="6" key="1">
    <citation type="submission" date="2017-12" db="EMBL/GenBank/DDBJ databases">
        <title>Whole genome sequencing of Acidipropionibacterium jensenii strains JS279 and JS280.</title>
        <authorList>
            <person name="Deptula P."/>
            <person name="Laine P."/>
            <person name="Smolander O.-P."/>
            <person name="Paulin L."/>
            <person name="Auvinen P."/>
            <person name="Varmanen P."/>
        </authorList>
    </citation>
    <scope>NUCLEOTIDE SEQUENCE [LARGE SCALE GENOMIC DNA]</scope>
    <source>
        <strain evidence="6">JS280</strain>
    </source>
</reference>
<feature type="region of interest" description="Disordered" evidence="2">
    <location>
        <begin position="39"/>
        <end position="70"/>
    </location>
</feature>
<dbReference type="InterPro" id="IPR008984">
    <property type="entry name" value="SMAD_FHA_dom_sf"/>
</dbReference>